<evidence type="ECO:0000313" key="2">
    <source>
        <dbReference type="Proteomes" id="UP000799755"/>
    </source>
</evidence>
<feature type="non-terminal residue" evidence="1">
    <location>
        <position position="105"/>
    </location>
</feature>
<proteinExistence type="predicted"/>
<feature type="non-terminal residue" evidence="1">
    <location>
        <position position="1"/>
    </location>
</feature>
<sequence length="105" mass="11892">APQFWETSTSAYRCIGKIYKKGAYYTQEDVVWHAWQAILNIYFPQVVATPNGISWSVEREACRGLPPGQTPSGTKPDVIEVRLNPIVVLPGRPSRTQGRDFLWVE</sequence>
<comment type="caution">
    <text evidence="1">The sequence shown here is derived from an EMBL/GenBank/DDBJ whole genome shotgun (WGS) entry which is preliminary data.</text>
</comment>
<keyword evidence="2" id="KW-1185">Reference proteome</keyword>
<dbReference type="Proteomes" id="UP000799755">
    <property type="component" value="Unassembled WGS sequence"/>
</dbReference>
<reference evidence="1" key="1">
    <citation type="journal article" date="2020" name="Stud. Mycol.">
        <title>101 Dothideomycetes genomes: a test case for predicting lifestyles and emergence of pathogens.</title>
        <authorList>
            <person name="Haridas S."/>
            <person name="Albert R."/>
            <person name="Binder M."/>
            <person name="Bloem J."/>
            <person name="Labutti K."/>
            <person name="Salamov A."/>
            <person name="Andreopoulos B."/>
            <person name="Baker S."/>
            <person name="Barry K."/>
            <person name="Bills G."/>
            <person name="Bluhm B."/>
            <person name="Cannon C."/>
            <person name="Castanera R."/>
            <person name="Culley D."/>
            <person name="Daum C."/>
            <person name="Ezra D."/>
            <person name="Gonzalez J."/>
            <person name="Henrissat B."/>
            <person name="Kuo A."/>
            <person name="Liang C."/>
            <person name="Lipzen A."/>
            <person name="Lutzoni F."/>
            <person name="Magnuson J."/>
            <person name="Mondo S."/>
            <person name="Nolan M."/>
            <person name="Ohm R."/>
            <person name="Pangilinan J."/>
            <person name="Park H.-J."/>
            <person name="Ramirez L."/>
            <person name="Alfaro M."/>
            <person name="Sun H."/>
            <person name="Tritt A."/>
            <person name="Yoshinaga Y."/>
            <person name="Zwiers L.-H."/>
            <person name="Turgeon B."/>
            <person name="Goodwin S."/>
            <person name="Spatafora J."/>
            <person name="Crous P."/>
            <person name="Grigoriev I."/>
        </authorList>
    </citation>
    <scope>NUCLEOTIDE SEQUENCE</scope>
    <source>
        <strain evidence="1">ATCC 200398</strain>
    </source>
</reference>
<accession>A0ACB6QB86</accession>
<gene>
    <name evidence="1" type="ORF">BDR25DRAFT_203231</name>
</gene>
<evidence type="ECO:0000313" key="1">
    <source>
        <dbReference type="EMBL" id="KAF2464177.1"/>
    </source>
</evidence>
<organism evidence="1 2">
    <name type="scientific">Lindgomyces ingoldianus</name>
    <dbReference type="NCBI Taxonomy" id="673940"/>
    <lineage>
        <taxon>Eukaryota</taxon>
        <taxon>Fungi</taxon>
        <taxon>Dikarya</taxon>
        <taxon>Ascomycota</taxon>
        <taxon>Pezizomycotina</taxon>
        <taxon>Dothideomycetes</taxon>
        <taxon>Pleosporomycetidae</taxon>
        <taxon>Pleosporales</taxon>
        <taxon>Lindgomycetaceae</taxon>
        <taxon>Lindgomyces</taxon>
    </lineage>
</organism>
<protein>
    <submittedName>
        <fullName evidence="1">Uncharacterized protein</fullName>
    </submittedName>
</protein>
<name>A0ACB6QB86_9PLEO</name>
<dbReference type="EMBL" id="MU003539">
    <property type="protein sequence ID" value="KAF2464177.1"/>
    <property type="molecule type" value="Genomic_DNA"/>
</dbReference>